<proteinExistence type="predicted"/>
<dbReference type="RefSeq" id="WP_244356929.1">
    <property type="nucleotide sequence ID" value="NZ_JAJNNZ010000005.1"/>
</dbReference>
<keyword evidence="3" id="KW-0106">Calcium</keyword>
<comment type="caution">
    <text evidence="7">The sequence shown here is derived from an EMBL/GenBank/DDBJ whole genome shotgun (WGS) entry which is preliminary data.</text>
</comment>
<feature type="domain" description="Cadherin" evidence="6">
    <location>
        <begin position="1818"/>
        <end position="1934"/>
    </location>
</feature>
<feature type="domain" description="Cadherin" evidence="6">
    <location>
        <begin position="297"/>
        <end position="397"/>
    </location>
</feature>
<keyword evidence="2" id="KW-0677">Repeat</keyword>
<feature type="domain" description="Cadherin" evidence="6">
    <location>
        <begin position="1130"/>
        <end position="1230"/>
    </location>
</feature>
<feature type="domain" description="Cadherin" evidence="6">
    <location>
        <begin position="1249"/>
        <end position="1349"/>
    </location>
</feature>
<dbReference type="InterPro" id="IPR040853">
    <property type="entry name" value="RapA2_cadherin-like"/>
</dbReference>
<evidence type="ECO:0000259" key="6">
    <source>
        <dbReference type="PROSITE" id="PS50268"/>
    </source>
</evidence>
<dbReference type="GO" id="GO:0045296">
    <property type="term" value="F:cadherin binding"/>
    <property type="evidence" value="ECO:0007669"/>
    <property type="project" value="TreeGrafter"/>
</dbReference>
<evidence type="ECO:0000256" key="3">
    <source>
        <dbReference type="ARBA" id="ARBA00022837"/>
    </source>
</evidence>
<dbReference type="InterPro" id="IPR011049">
    <property type="entry name" value="Serralysin-like_metalloprot_C"/>
</dbReference>
<dbReference type="InterPro" id="IPR013783">
    <property type="entry name" value="Ig-like_fold"/>
</dbReference>
<dbReference type="GO" id="GO:0007156">
    <property type="term" value="P:homophilic cell adhesion via plasma membrane adhesion molecules"/>
    <property type="evidence" value="ECO:0007669"/>
    <property type="project" value="InterPro"/>
</dbReference>
<feature type="domain" description="Cadherin" evidence="6">
    <location>
        <begin position="2074"/>
        <end position="2171"/>
    </location>
</feature>
<dbReference type="EMBL" id="JAJNNZ010000005">
    <property type="protein sequence ID" value="MCJ2377011.1"/>
    <property type="molecule type" value="Genomic_DNA"/>
</dbReference>
<feature type="domain" description="Cadherin" evidence="6">
    <location>
        <begin position="1734"/>
        <end position="1818"/>
    </location>
</feature>
<organism evidence="7 8">
    <name type="scientific">Vibrio gelatinilyticus</name>
    <dbReference type="NCBI Taxonomy" id="2893468"/>
    <lineage>
        <taxon>Bacteria</taxon>
        <taxon>Pseudomonadati</taxon>
        <taxon>Pseudomonadota</taxon>
        <taxon>Gammaproteobacteria</taxon>
        <taxon>Vibrionales</taxon>
        <taxon>Vibrionaceae</taxon>
        <taxon>Vibrio</taxon>
    </lineage>
</organism>
<feature type="domain" description="Cadherin" evidence="6">
    <location>
        <begin position="416"/>
        <end position="516"/>
    </location>
</feature>
<sequence>MSISSLLGLASVTGAIVLDANGKLVILPEGVQPRPGDVVISNIENVDIGEDLDVAIVQPDGSAQTVAIDNGTQIVSGSDVTAETDAADIIAQIEAGQDPTQNEEQAPAAGGGQSSSLINSATQERTGAETIAQTFYETAGLQRQGLTQPQAISLLDLASNSAPSTSFVSRTYDEESQDGLLNLSFPTDLNDDPLTVTITSLPILGTITLQDGTPIEVGQVLSKDQFENLQYDAPQDYVPGTDAGNMTYTVDDGRGAANSVQIGGVEIILNPINDIPITDISSTFSGEVVEQGNLDDGSVVPGTAQASGVIIVSDADNDAVVSFSVENESNDYGELTVDPETGQWNFVLDNESPQTQALKENQSEELTFTVNVTDDKGALVQETITIVISGTNDLPMISDASDVIGTVFEAGNLDDGTVVDGTVQVKGNIIASDVDADAQLTYTVVDDSNLYGSFSVDKDTGEWIYTLDNDLTETQSLKEGETRQLEFVVLVTDEFDAVNSQKVTITVTGTNDQPVIEDTSDTTGSVIEAGHEDDGTVVTGTPQATGNIIATDVDETTGLEYVVTSGDTDYGTFSIDDETGEWTYDLNNNSVNTQALKEGETKELSFTVEVRDEFDAVTQQNVLITITGTNDQPVIEETSITAGEVIEAGNLDDGTAVPGEPQATGNIIATDVDETAGLEYFVTSGDSDYGTFSIDKETGVWTYDLNNNSASTQALKEGESKELSFTVEVRDEFDAVAQQIVLITITGTNDQPVILGSSDTTGDVIEAGHEDDGTIVTGTPQATGNIIATDVDETTGLEYVVTSGDTDYGTFSIDDETGEWTYDLNNDSIKTQALEEGESKKLSFTVEVRDEFDAVAQETVIITITGTNDKPIIEEESDISGTVIESGHLDDGTIVDGDAKATGTIVASDVDNNAVLKFSVEDDSNDYGYFSIDEDSGEWTFELDNTLPATEALKENQTKILSFVIDVTDDNDAVTQQTVTITLSGTNDQPVIKDTSDTTGDVIEAGHEDDGTIVTGTPQATGNIIATDVDETTGLEYVVTSGDTDYGTFSIDDETGEWTYDLNNDSIKTQALEEGESKKLSFTIEVRDEFDAVAQETVIITITGTNDKPIIEEESDISGTVFESGHLDDGTLVDGDAKATGTIIASDVDNNAVLKFSVEDDSNDYGHFSIDEDSGEWTFELDNTLPATEALKENQTKILSFVIDVTDDNDAVTQQTVTITLSGTNDQPVIKDTSDTTGDVIEAGHLDDGTVVSGTPQATGNIIATDVDETTGLEYFVTSGDSDYGTFSIDKESGEWTYVLNNQSPQTQALYENQIKELSFTIEVRDEFDAVSEETVTITITGTNDVPNIQATGNKTLREDVRVAREGLLKDRDPDDNEEHTWLITSDNSGTYGNFSIFTDSQGRTKWRYELEGDASQTQAVQSLEHGQVVFEEFTVQVTDKYGATDEKTIRFKVVGTNDAPVIEGEHFGEVTEDNFPGGDDTQTIQVAGDLNVVDIDTNDEHSWSINSTKGSYGSISLDETTGEWVYTLNNDNPNVQALHPDDAPLTETFTVTVRDDSGAGNNSATQEITINILGTNDAPSLSGKVTGSVIEAVEGKQQAVGALVVSDVDTTDSHQWQVIGEDANGVKEGTYGTLVVDDHGNWTYDLESDWPATRSIPPGTTEVDVFQIEVMDELGETDTITVTISIAGTNTAPEIAVSPKYVVVEDGPVIGGQIITGVPTQEQLDQNVIGGGDPDIGDEVSWSVITNGQYGDFIIDENTGTWRYELDNSNPVVDALDKDDILVGGDTVTVRVVDKYGIESIKEISIEIVGANDAPNIKGATSRTISEDILDTNNLSTTGQLQAGDPDADDSHIWSISDTNAGEGVYGSLSLDESTGQWTYTLDKPEKFDELQSLNRDEVRTETFEVTVTDSHGETSTKNVVIVIDGENDLPTVSGVVTGTFYEDNNTPDPSDDATTISGQAVLSDIDNNDFAKFVMPEGETERSYTGLRGDLTIDADGHWFFTPKNDILQSMAEGEQQDEIFTVIAQDQFGGTITQDITITLIGTNDAPIIFGDSTGTVVEDGTEDVFGVDLTIVEGQLYSTDIDNNSSVDFWSISGASQGTYGSLSVDPDTGKWTYTLDSTLTATQDLDAGQTGSETFYVTMTDNDGAVSGTHQITINVVGQDETVPGEAVDHQGGGGAYGHDHPHILDSETIELQEDTTLTSNSFALPDGYLNIVAESGGIYGQLIEDPDNPGQWKYELDNDSPLVQSLDEGQVVTETWRIEVPRQNPGNGQANGLPQGVYDYYEVKVNITGKADKPEITYETDTNSPQNDTILLGEALEDVSSTITGYLGVEDIDMGEVFEWSVDNSTGTYGTLTVDPDTGEWTYVLDPGVQLPAESEVFDTFNVTVTDTDPAEGLATKSDTREVKVKIVGTAENIDNPNPGDQQIVVETISTVEDNNTPDSEPESIVISSTQPLTLDSNLSLGDQISWTLVDGAGTYGSIVVFQDGSWTFTLDNDSQAVQSLQTGETREDVFEVFAVDQYGKTIVDDQGLPQTLQIVVKVDGLNDKPELSANVFQAIEADDSDEMISGTLSVQDVDTNDSHTWQAQATDVNPDYGTLTLELDGSWSYQATTTHPDIVALNPDQSIAQTWLITVTDEHGLEAQQTLTININGANDPLTMQTDDGSVTEGLTGGELVSVTKAITLADDDAGDELNVKAVDLNGTYGRFIVDPVTQTWTYELANDKPHVQALGEGVSLTEQFVIQGYDKYGAEVSETVEVTVFGSNDSPSVSGDIVGSVSDVIGDSVAGQLAVSDVDIGDNVSFVVTEDSDLGAFNIDANGNWTFDIDPDNATVNALAKGQTMITTITVVARDDSGTAATSDSEETKITIMIVGSNDAPAIIDVATQQLIENTLTDLSGNFDSGDVDTVSVADTHQWQLLSGDDRGELTINPTTGAWTFQLTGDFEYLQAGETLAAPLQYEVRVTDEHGASDTQIIEFQVTGTNDSPAVLVGESTLLSTVFEDQVGGSDSTMGIVKIIDVDSNDTQSYSLASDSILTELVGNYGTLKLLPGDSADTIKWEYVLDQSKADSLGEEIVQEQFDLYIESIVSGSPLGDAITQTITINIDGNNDVPEITGSFSGDVKEGAQDSADGVINTNDVDGPSTVTRALQGGTLVSGSLYRATGNYGQLTFDTNTGVWAYVLLAGSTNALASGEQQPDTFYIDVSDGDVTIAQPITVTVTGNESVKGESLQADILSATSDDEWLFGNDVPLEGGVTSDQTQQDVFQWDNANLAGQDVIKDFDVKNFANSNDPAVMHDVVDLQNVVFQPSVLLSEQLTIEEQNGDTVIQVLDGGSSVQAIVIEGVTLTQLLNATESDIDGMSNAELIVALHQTGQLALPDQIRVGSDSDEILTGTASSDIIVGGGGHDILTGGDGADLFLFTEASAGSLASPSMQTVTDFSIGEDLLDISDLLPEHDALNDLLSHITVTVNDDASDPNDIISTVISIQNGDERTDITLEGVGWDALNISDSNVVNDPGSHQLDLISALDTLHIIKTEM</sequence>
<feature type="domain" description="Cadherin" evidence="6">
    <location>
        <begin position="535"/>
        <end position="635"/>
    </location>
</feature>
<dbReference type="SUPFAM" id="SSF51120">
    <property type="entry name" value="beta-Roll"/>
    <property type="match status" value="1"/>
</dbReference>
<dbReference type="GO" id="GO:0005509">
    <property type="term" value="F:calcium ion binding"/>
    <property type="evidence" value="ECO:0007669"/>
    <property type="project" value="InterPro"/>
</dbReference>
<dbReference type="PROSITE" id="PS00330">
    <property type="entry name" value="HEMOLYSIN_CALCIUM"/>
    <property type="match status" value="1"/>
</dbReference>
<dbReference type="GO" id="GO:0008013">
    <property type="term" value="F:beta-catenin binding"/>
    <property type="evidence" value="ECO:0007669"/>
    <property type="project" value="TreeGrafter"/>
</dbReference>
<dbReference type="InterPro" id="IPR018511">
    <property type="entry name" value="Hemolysin-typ_Ca-bd_CS"/>
</dbReference>
<dbReference type="CDD" id="cd11304">
    <property type="entry name" value="Cadherin_repeat"/>
    <property type="match status" value="4"/>
</dbReference>
<dbReference type="GO" id="GO:0016342">
    <property type="term" value="C:catenin complex"/>
    <property type="evidence" value="ECO:0007669"/>
    <property type="project" value="TreeGrafter"/>
</dbReference>
<name>A0A9X1WB02_9VIBR</name>
<evidence type="ECO:0000256" key="5">
    <source>
        <dbReference type="SAM" id="MobiDB-lite"/>
    </source>
</evidence>
<dbReference type="NCBIfam" id="TIGR01965">
    <property type="entry name" value="VCBS_repeat"/>
    <property type="match status" value="25"/>
</dbReference>
<dbReference type="Pfam" id="PF17803">
    <property type="entry name" value="Cadherin_4"/>
    <property type="match status" value="14"/>
</dbReference>
<feature type="domain" description="Cadherin" evidence="6">
    <location>
        <begin position="773"/>
        <end position="873"/>
    </location>
</feature>
<feature type="region of interest" description="Disordered" evidence="5">
    <location>
        <begin position="97"/>
        <end position="117"/>
    </location>
</feature>
<dbReference type="PROSITE" id="PS50268">
    <property type="entry name" value="CADHERIN_2"/>
    <property type="match status" value="13"/>
</dbReference>
<feature type="domain" description="Cadherin" evidence="6">
    <location>
        <begin position="2786"/>
        <end position="2883"/>
    </location>
</feature>
<comment type="subcellular location">
    <subcellularLocation>
        <location evidence="1">Membrane</location>
    </subcellularLocation>
</comment>
<dbReference type="InterPro" id="IPR002126">
    <property type="entry name" value="Cadherin-like_dom"/>
</dbReference>
<evidence type="ECO:0000313" key="7">
    <source>
        <dbReference type="EMBL" id="MCJ2377011.1"/>
    </source>
</evidence>
<evidence type="ECO:0000256" key="1">
    <source>
        <dbReference type="ARBA" id="ARBA00004370"/>
    </source>
</evidence>
<evidence type="ECO:0000313" key="8">
    <source>
        <dbReference type="Proteomes" id="UP001139488"/>
    </source>
</evidence>
<keyword evidence="8" id="KW-1185">Reference proteome</keyword>
<protein>
    <submittedName>
        <fullName evidence="7">VCBS domain-containing protein</fullName>
    </submittedName>
</protein>
<dbReference type="Pfam" id="PF00353">
    <property type="entry name" value="HemolysinCabind"/>
    <property type="match status" value="1"/>
</dbReference>
<dbReference type="InterPro" id="IPR010221">
    <property type="entry name" value="VCBS_dom"/>
</dbReference>
<dbReference type="InterPro" id="IPR039808">
    <property type="entry name" value="Cadherin"/>
</dbReference>
<dbReference type="PANTHER" id="PTHR24027">
    <property type="entry name" value="CADHERIN-23"/>
    <property type="match status" value="1"/>
</dbReference>
<dbReference type="SMART" id="SM00112">
    <property type="entry name" value="CA"/>
    <property type="match status" value="13"/>
</dbReference>
<evidence type="ECO:0000256" key="4">
    <source>
        <dbReference type="ARBA" id="ARBA00023136"/>
    </source>
</evidence>
<keyword evidence="4" id="KW-0472">Membrane</keyword>
<dbReference type="Gene3D" id="2.60.40.10">
    <property type="entry name" value="Immunoglobulins"/>
    <property type="match status" value="18"/>
</dbReference>
<dbReference type="Proteomes" id="UP001139488">
    <property type="component" value="Unassembled WGS sequence"/>
</dbReference>
<feature type="domain" description="Cadherin" evidence="6">
    <location>
        <begin position="1011"/>
        <end position="1111"/>
    </location>
</feature>
<dbReference type="PANTHER" id="PTHR24027:SF438">
    <property type="entry name" value="CADHERIN 23"/>
    <property type="match status" value="1"/>
</dbReference>
<feature type="domain" description="Cadherin" evidence="6">
    <location>
        <begin position="654"/>
        <end position="754"/>
    </location>
</feature>
<gene>
    <name evidence="7" type="ORF">LNL84_09205</name>
</gene>
<dbReference type="GO" id="GO:0016477">
    <property type="term" value="P:cell migration"/>
    <property type="evidence" value="ECO:0007669"/>
    <property type="project" value="TreeGrafter"/>
</dbReference>
<feature type="domain" description="Cadherin" evidence="6">
    <location>
        <begin position="892"/>
        <end position="992"/>
    </location>
</feature>
<dbReference type="InterPro" id="IPR001343">
    <property type="entry name" value="Hemolysn_Ca-bd"/>
</dbReference>
<accession>A0A9X1WB02</accession>
<reference evidence="7" key="1">
    <citation type="submission" date="2021-11" db="EMBL/GenBank/DDBJ databases">
        <title>Vibrio ZSDE26 sp. nov. and Vibrio ZSDZ34 sp. nov., isolated from coastal seawater in Qingdao.</title>
        <authorList>
            <person name="Zhang P."/>
        </authorList>
    </citation>
    <scope>NUCLEOTIDE SEQUENCE</scope>
    <source>
        <strain evidence="7">ZSDZ34</strain>
    </source>
</reference>
<evidence type="ECO:0000256" key="2">
    <source>
        <dbReference type="ARBA" id="ARBA00022737"/>
    </source>
</evidence>